<feature type="region of interest" description="Disordered" evidence="1">
    <location>
        <begin position="97"/>
        <end position="151"/>
    </location>
</feature>
<feature type="compositionally biased region" description="Low complexity" evidence="1">
    <location>
        <begin position="322"/>
        <end position="335"/>
    </location>
</feature>
<keyword evidence="3" id="KW-1185">Reference proteome</keyword>
<dbReference type="Proteomes" id="UP000247498">
    <property type="component" value="Unassembled WGS sequence"/>
</dbReference>
<gene>
    <name evidence="2" type="ORF">Rsub_03227</name>
</gene>
<evidence type="ECO:0000313" key="3">
    <source>
        <dbReference type="Proteomes" id="UP000247498"/>
    </source>
</evidence>
<feature type="region of interest" description="Disordered" evidence="1">
    <location>
        <begin position="322"/>
        <end position="367"/>
    </location>
</feature>
<organism evidence="2 3">
    <name type="scientific">Raphidocelis subcapitata</name>
    <dbReference type="NCBI Taxonomy" id="307507"/>
    <lineage>
        <taxon>Eukaryota</taxon>
        <taxon>Viridiplantae</taxon>
        <taxon>Chlorophyta</taxon>
        <taxon>core chlorophytes</taxon>
        <taxon>Chlorophyceae</taxon>
        <taxon>CS clade</taxon>
        <taxon>Sphaeropleales</taxon>
        <taxon>Selenastraceae</taxon>
        <taxon>Raphidocelis</taxon>
    </lineage>
</organism>
<dbReference type="EMBL" id="BDRX01000018">
    <property type="protein sequence ID" value="GBF90655.1"/>
    <property type="molecule type" value="Genomic_DNA"/>
</dbReference>
<accession>A0A2V0P0P1</accession>
<proteinExistence type="predicted"/>
<reference evidence="2 3" key="1">
    <citation type="journal article" date="2018" name="Sci. Rep.">
        <title>Raphidocelis subcapitata (=Pseudokirchneriella subcapitata) provides an insight into genome evolution and environmental adaptations in the Sphaeropleales.</title>
        <authorList>
            <person name="Suzuki S."/>
            <person name="Yamaguchi H."/>
            <person name="Nakajima N."/>
            <person name="Kawachi M."/>
        </authorList>
    </citation>
    <scope>NUCLEOTIDE SEQUENCE [LARGE SCALE GENOMIC DNA]</scope>
    <source>
        <strain evidence="2 3">NIES-35</strain>
    </source>
</reference>
<feature type="compositionally biased region" description="Gly residues" evidence="1">
    <location>
        <begin position="113"/>
        <end position="126"/>
    </location>
</feature>
<name>A0A2V0P0P1_9CHLO</name>
<feature type="compositionally biased region" description="Low complexity" evidence="1">
    <location>
        <begin position="127"/>
        <end position="138"/>
    </location>
</feature>
<evidence type="ECO:0000313" key="2">
    <source>
        <dbReference type="EMBL" id="GBF90655.1"/>
    </source>
</evidence>
<comment type="caution">
    <text evidence="2">The sequence shown here is derived from an EMBL/GenBank/DDBJ whole genome shotgun (WGS) entry which is preliminary data.</text>
</comment>
<sequence>MLLYSPPPGLGDASAAGILAEVTRRQRVRQLTNEIMAACTTAGAPFYWLRVQGFDQLAAALDAGASGDPSALAVSLDETYSQVLEAVLSSLDRQLVMPSSSGRADPEPLSSSSGGGGGSGTAGGAPGPQQQNQQQQGPGLPPGGLAPGHAPPEEWAAAMRVLQGACVLHGKTRAVLGTAQYLQLLVNRACSCPPAAPPALDALLAITAASPEAQALLAGNGGIDAVVALARGRTARPGTARGGGGAAVVGGPPVPRGVRLRCLGFLHVFVGHVLARGVRAGVVHPNTQRSSQQLLQSELGQAAAELLCRSADGALAKGAAAAAGPAAPPRQSAAEGDGGGSGGGGAAGQESGGGAAGQESGGGVGGSALDAVAEAALAAMEGSGRVRPGG</sequence>
<evidence type="ECO:0000256" key="1">
    <source>
        <dbReference type="SAM" id="MobiDB-lite"/>
    </source>
</evidence>
<dbReference type="OrthoDB" id="10515177at2759"/>
<dbReference type="AlphaFoldDB" id="A0A2V0P0P1"/>
<feature type="compositionally biased region" description="Gly residues" evidence="1">
    <location>
        <begin position="336"/>
        <end position="366"/>
    </location>
</feature>
<dbReference type="InParanoid" id="A0A2V0P0P1"/>
<protein>
    <submittedName>
        <fullName evidence="2">Uncharacterized protein</fullName>
    </submittedName>
</protein>